<dbReference type="Gene3D" id="1.20.120.20">
    <property type="entry name" value="Apolipoprotein"/>
    <property type="match status" value="1"/>
</dbReference>
<reference evidence="1" key="1">
    <citation type="submission" date="2009-10" db="EMBL/GenBank/DDBJ databases">
        <title>Diversity of trophic interactions inside an arsenic-rich microbial ecosystem.</title>
        <authorList>
            <person name="Bertin P.N."/>
            <person name="Heinrich-Salmeron A."/>
            <person name="Pelletier E."/>
            <person name="Goulhen-Chollet F."/>
            <person name="Arsene-Ploetze F."/>
            <person name="Gallien S."/>
            <person name="Calteau A."/>
            <person name="Vallenet D."/>
            <person name="Casiot C."/>
            <person name="Chane-Woon-Ming B."/>
            <person name="Giloteaux L."/>
            <person name="Barakat M."/>
            <person name="Bonnefoy V."/>
            <person name="Bruneel O."/>
            <person name="Chandler M."/>
            <person name="Cleiss J."/>
            <person name="Duran R."/>
            <person name="Elbaz-Poulichet F."/>
            <person name="Fonknechten N."/>
            <person name="Lauga B."/>
            <person name="Mornico D."/>
            <person name="Ortet P."/>
            <person name="Schaeffer C."/>
            <person name="Siguier P."/>
            <person name="Alexander Thil Smith A."/>
            <person name="Van Dorsselaer A."/>
            <person name="Weissenbach J."/>
            <person name="Medigue C."/>
            <person name="Le Paslier D."/>
        </authorList>
    </citation>
    <scope>NUCLEOTIDE SEQUENCE</scope>
</reference>
<gene>
    <name evidence="1" type="ORF">CARN6_1654</name>
</gene>
<name>E6QLT9_9ZZZZ</name>
<evidence type="ECO:0000313" key="1">
    <source>
        <dbReference type="EMBL" id="CBI08210.1"/>
    </source>
</evidence>
<organism evidence="1">
    <name type="scientific">mine drainage metagenome</name>
    <dbReference type="NCBI Taxonomy" id="410659"/>
    <lineage>
        <taxon>unclassified sequences</taxon>
        <taxon>metagenomes</taxon>
        <taxon>ecological metagenomes</taxon>
    </lineage>
</organism>
<accession>E6QLT9</accession>
<sequence length="149" mass="17065">MTVAEDVKQAIQAFLVPELDAIKAQIAEVRGVQSQMSERLSEQAAQILAQRREVTEAMARLESRMDGRMDRIEFKLETVKSDFDTRIDRLDASLNARMDHLDTSLSARMEYFEKGIGTRMDRIEDKMERQSGKMDQIIMLLSPQNRAIG</sequence>
<dbReference type="AlphaFoldDB" id="E6QLT9"/>
<dbReference type="SUPFAM" id="SSF58113">
    <property type="entry name" value="Apolipoprotein A-I"/>
    <property type="match status" value="1"/>
</dbReference>
<protein>
    <submittedName>
        <fullName evidence="1">Uncharacterized protein</fullName>
    </submittedName>
</protein>
<comment type="caution">
    <text evidence="1">The sequence shown here is derived from an EMBL/GenBank/DDBJ whole genome shotgun (WGS) entry which is preliminary data.</text>
</comment>
<proteinExistence type="predicted"/>
<dbReference type="EMBL" id="CABQ01000192">
    <property type="protein sequence ID" value="CBI08210.1"/>
    <property type="molecule type" value="Genomic_DNA"/>
</dbReference>